<dbReference type="SUPFAM" id="SSF53448">
    <property type="entry name" value="Nucleotide-diphospho-sugar transferases"/>
    <property type="match status" value="1"/>
</dbReference>
<dbReference type="GO" id="GO:0016758">
    <property type="term" value="F:hexosyltransferase activity"/>
    <property type="evidence" value="ECO:0007669"/>
    <property type="project" value="UniProtKB-ARBA"/>
</dbReference>
<keyword evidence="2" id="KW-0808">Transferase</keyword>
<evidence type="ECO:0000313" key="3">
    <source>
        <dbReference type="Proteomes" id="UP000006048"/>
    </source>
</evidence>
<gene>
    <name evidence="2" type="ordered locus">Turpa_3124</name>
</gene>
<dbReference type="KEGG" id="tpx:Turpa_3124"/>
<accession>I4B906</accession>
<evidence type="ECO:0000313" key="2">
    <source>
        <dbReference type="EMBL" id="AFM13763.1"/>
    </source>
</evidence>
<organism evidence="2 3">
    <name type="scientific">Turneriella parva (strain ATCC BAA-1111 / DSM 21527 / NCTC 11395 / H)</name>
    <name type="common">Leptospira parva</name>
    <dbReference type="NCBI Taxonomy" id="869212"/>
    <lineage>
        <taxon>Bacteria</taxon>
        <taxon>Pseudomonadati</taxon>
        <taxon>Spirochaetota</taxon>
        <taxon>Spirochaetia</taxon>
        <taxon>Leptospirales</taxon>
        <taxon>Leptospiraceae</taxon>
        <taxon>Turneriella</taxon>
    </lineage>
</organism>
<dbReference type="EMBL" id="CP002959">
    <property type="protein sequence ID" value="AFM13763.1"/>
    <property type="molecule type" value="Genomic_DNA"/>
</dbReference>
<dbReference type="RefSeq" id="WP_014804263.1">
    <property type="nucleotide sequence ID" value="NC_018020.1"/>
</dbReference>
<dbReference type="PATRIC" id="fig|869212.3.peg.3152"/>
<dbReference type="OrthoDB" id="305760at2"/>
<dbReference type="Pfam" id="PF00535">
    <property type="entry name" value="Glycos_transf_2"/>
    <property type="match status" value="1"/>
</dbReference>
<feature type="domain" description="Glycosyltransferase 2-like" evidence="1">
    <location>
        <begin position="13"/>
        <end position="177"/>
    </location>
</feature>
<dbReference type="PANTHER" id="PTHR22916">
    <property type="entry name" value="GLYCOSYLTRANSFERASE"/>
    <property type="match status" value="1"/>
</dbReference>
<dbReference type="Proteomes" id="UP000006048">
    <property type="component" value="Chromosome"/>
</dbReference>
<dbReference type="InterPro" id="IPR029044">
    <property type="entry name" value="Nucleotide-diphossugar_trans"/>
</dbReference>
<evidence type="ECO:0000259" key="1">
    <source>
        <dbReference type="Pfam" id="PF00535"/>
    </source>
</evidence>
<sequence length="342" mass="38666">MHADVNSESPRVSVVMPVFNAAEWLRETCSGILSQTMADFELVAVDDASSDKSYEILESAARDDSRIRLMRSPQKGIVAALNYGIAESRGRYVARMDADDIMPTRRLELQADFLDRHAHIALVTGKIVYLGDAALNAGYARYVDWLNTFQTSNDFADRRFIESPVAHPSVMLRREVLRADPYRHGDFPEDYDLWLRLLQAGLSFSTVAEPVLHWRDHGARASRTDARYDIEKFYIHKSGFLAEWLRQRGLNKVVVWSGGRRTRRRIDALRAHAITIDQFIDVHPRRVGQVIQGVQVVSPESFFAGPKKFVVVYVSSRGAREAIVTSLNENGYTEGSNFICAS</sequence>
<dbReference type="HOGENOM" id="CLU_025996_0_7_12"/>
<protein>
    <submittedName>
        <fullName evidence="2">Glycosyl transferase family 2</fullName>
    </submittedName>
</protein>
<reference evidence="2 3" key="1">
    <citation type="submission" date="2012-06" db="EMBL/GenBank/DDBJ databases">
        <title>The complete chromosome of genome of Turneriella parva DSM 21527.</title>
        <authorList>
            <consortium name="US DOE Joint Genome Institute (JGI-PGF)"/>
            <person name="Lucas S."/>
            <person name="Han J."/>
            <person name="Lapidus A."/>
            <person name="Bruce D."/>
            <person name="Goodwin L."/>
            <person name="Pitluck S."/>
            <person name="Peters L."/>
            <person name="Kyrpides N."/>
            <person name="Mavromatis K."/>
            <person name="Ivanova N."/>
            <person name="Mikhailova N."/>
            <person name="Chertkov O."/>
            <person name="Detter J.C."/>
            <person name="Tapia R."/>
            <person name="Han C."/>
            <person name="Land M."/>
            <person name="Hauser L."/>
            <person name="Markowitz V."/>
            <person name="Cheng J.-F."/>
            <person name="Hugenholtz P."/>
            <person name="Woyke T."/>
            <person name="Wu D."/>
            <person name="Gronow S."/>
            <person name="Wellnitz S."/>
            <person name="Brambilla E."/>
            <person name="Klenk H.-P."/>
            <person name="Eisen J.A."/>
        </authorList>
    </citation>
    <scope>NUCLEOTIDE SEQUENCE [LARGE SCALE GENOMIC DNA]</scope>
    <source>
        <strain evidence="3">ATCC BAA-1111 / DSM 21527 / NCTC 11395 / H</strain>
    </source>
</reference>
<dbReference type="AlphaFoldDB" id="I4B906"/>
<proteinExistence type="predicted"/>
<keyword evidence="3" id="KW-1185">Reference proteome</keyword>
<dbReference type="InterPro" id="IPR001173">
    <property type="entry name" value="Glyco_trans_2-like"/>
</dbReference>
<name>I4B906_TURPD</name>
<dbReference type="Gene3D" id="3.90.550.10">
    <property type="entry name" value="Spore Coat Polysaccharide Biosynthesis Protein SpsA, Chain A"/>
    <property type="match status" value="1"/>
</dbReference>
<dbReference type="STRING" id="869212.Turpa_3124"/>
<dbReference type="PANTHER" id="PTHR22916:SF3">
    <property type="entry name" value="UDP-GLCNAC:BETAGAL BETA-1,3-N-ACETYLGLUCOSAMINYLTRANSFERASE-LIKE PROTEIN 1"/>
    <property type="match status" value="1"/>
</dbReference>